<protein>
    <recommendedName>
        <fullName evidence="4">Pet127-domain-containing protein</fullName>
    </recommendedName>
</protein>
<dbReference type="OrthoDB" id="10249045at2759"/>
<comment type="caution">
    <text evidence="2">The sequence shown here is derived from an EMBL/GenBank/DDBJ whole genome shotgun (WGS) entry which is preliminary data.</text>
</comment>
<dbReference type="InterPro" id="IPR013943">
    <property type="entry name" value="Pet127"/>
</dbReference>
<dbReference type="Pfam" id="PF08634">
    <property type="entry name" value="Pet127"/>
    <property type="match status" value="1"/>
</dbReference>
<dbReference type="AlphaFoldDB" id="A0A4V3XDN8"/>
<dbReference type="Proteomes" id="UP000308199">
    <property type="component" value="Unassembled WGS sequence"/>
</dbReference>
<feature type="compositionally biased region" description="Basic and acidic residues" evidence="1">
    <location>
        <begin position="11"/>
        <end position="22"/>
    </location>
</feature>
<organism evidence="2 3">
    <name type="scientific">Phellinidium pouzarii</name>
    <dbReference type="NCBI Taxonomy" id="167371"/>
    <lineage>
        <taxon>Eukaryota</taxon>
        <taxon>Fungi</taxon>
        <taxon>Dikarya</taxon>
        <taxon>Basidiomycota</taxon>
        <taxon>Agaricomycotina</taxon>
        <taxon>Agaricomycetes</taxon>
        <taxon>Hymenochaetales</taxon>
        <taxon>Hymenochaetaceae</taxon>
        <taxon>Phellinidium</taxon>
    </lineage>
</organism>
<evidence type="ECO:0008006" key="4">
    <source>
        <dbReference type="Google" id="ProtNLM"/>
    </source>
</evidence>
<dbReference type="EMBL" id="SGPK01000035">
    <property type="protein sequence ID" value="THH10463.1"/>
    <property type="molecule type" value="Genomic_DNA"/>
</dbReference>
<dbReference type="PANTHER" id="PTHR31014">
    <property type="entry name" value="MITOCHONDRIAL TRANSLATION SYSTEM COMPONENT PET127-RELATED"/>
    <property type="match status" value="1"/>
</dbReference>
<name>A0A4V3XDN8_9AGAM</name>
<proteinExistence type="predicted"/>
<dbReference type="GO" id="GO:0000964">
    <property type="term" value="P:mitochondrial RNA 5'-end processing"/>
    <property type="evidence" value="ECO:0007669"/>
    <property type="project" value="TreeGrafter"/>
</dbReference>
<feature type="region of interest" description="Disordered" evidence="1">
    <location>
        <begin position="1"/>
        <end position="39"/>
    </location>
</feature>
<evidence type="ECO:0000256" key="1">
    <source>
        <dbReference type="SAM" id="MobiDB-lite"/>
    </source>
</evidence>
<evidence type="ECO:0000313" key="2">
    <source>
        <dbReference type="EMBL" id="THH10463.1"/>
    </source>
</evidence>
<accession>A0A4V3XDN8</accession>
<reference evidence="2 3" key="1">
    <citation type="submission" date="2019-02" db="EMBL/GenBank/DDBJ databases">
        <title>Genome sequencing of the rare red list fungi Phellinidium pouzarii.</title>
        <authorList>
            <person name="Buettner E."/>
            <person name="Kellner H."/>
        </authorList>
    </citation>
    <scope>NUCLEOTIDE SEQUENCE [LARGE SCALE GENOMIC DNA]</scope>
    <source>
        <strain evidence="2 3">DSM 108285</strain>
    </source>
</reference>
<gene>
    <name evidence="2" type="ORF">EW145_g1312</name>
</gene>
<sequence>MELTNGMDDGSGLKRESWKGDNWEDTLTPKPWPKREHHRSRPVIGTPLYVRRIEGLIEPSVKDVLEELDPPDGKTPIPLLAHGLDRVLFNPGVHWVQDPRSHVYNFPPFIQHIPDVKEFAFERLTPFIKSSKDTVMRTLASAKGKRFAGSTSSLSGLLSQIYFLISQGREVNTGNLAKPFSDLSPNFTPGQRMPAAVVFNYRDDVYMVDSDSADDEDSQWNILLWMGTMLENFFTLPKDEFEKLMRSSTPEATVARPREAYRYSQSKTFVMRSQLDCHDPRLPGTGVFDIKTRAALPIRIDTLNFKENSSYLIQSLHGSIKSFDREYYDLIRSAFLKYSFQARIGNMDGVFVAHHNTARIFGFQYISLNEMDECLFGAGDRGWRVFDKCVSMLEVVAGEIAECFPGKSVACLAETLGRSGVLRVWVQPIEDERNAEGLPEVSTKLQNPIVQLDVTVDNYHENVCVNGETAIKDVLSPWTLQWAVARSPLPDWIIRRNLADAKSRKFKPISYPTGVNSGNLEDFLKSLGFGDVESIPPITHFVEADKGIQTIRNICRDDRRIINRLDEELKLKEKQVWRQPASYNDALVRGFGKSEGDSSVFPTEDNHISTATKTYRPRDVIRYADTATAEDDKHTFLCNNDEPS</sequence>
<evidence type="ECO:0000313" key="3">
    <source>
        <dbReference type="Proteomes" id="UP000308199"/>
    </source>
</evidence>
<dbReference type="GO" id="GO:0005740">
    <property type="term" value="C:mitochondrial envelope"/>
    <property type="evidence" value="ECO:0007669"/>
    <property type="project" value="TreeGrafter"/>
</dbReference>
<dbReference type="PANTHER" id="PTHR31014:SF0">
    <property type="entry name" value="MITOCHONDRIAL TRANSLATION SYSTEM COMPONENT PET127-RELATED"/>
    <property type="match status" value="1"/>
</dbReference>
<keyword evidence="3" id="KW-1185">Reference proteome</keyword>